<sequence>MNLQLQWLVWSIALGLVYLMAYACVILKSEGVMWTAGPRDEGQPQQGLAGRLARAQRNYMETWPFFAAAVLLAHVLARESAQTEWGCLIYFWARVAYLPLYAFGVPWLRSLAWVVSMLGLVMVLAALF</sequence>
<dbReference type="EMBL" id="BMLX01000009">
    <property type="protein sequence ID" value="GGP24081.1"/>
    <property type="molecule type" value="Genomic_DNA"/>
</dbReference>
<evidence type="ECO:0000256" key="2">
    <source>
        <dbReference type="ARBA" id="ARBA00022692"/>
    </source>
</evidence>
<evidence type="ECO:0000256" key="4">
    <source>
        <dbReference type="ARBA" id="ARBA00023136"/>
    </source>
</evidence>
<feature type="transmembrane region" description="Helical" evidence="5">
    <location>
        <begin position="7"/>
        <end position="28"/>
    </location>
</feature>
<evidence type="ECO:0000313" key="7">
    <source>
        <dbReference type="Proteomes" id="UP000637267"/>
    </source>
</evidence>
<keyword evidence="3 5" id="KW-1133">Transmembrane helix</keyword>
<evidence type="ECO:0000313" key="6">
    <source>
        <dbReference type="EMBL" id="GGP24081.1"/>
    </source>
</evidence>
<reference evidence="7" key="1">
    <citation type="journal article" date="2019" name="Int. J. Syst. Evol. Microbiol.">
        <title>The Global Catalogue of Microorganisms (GCM) 10K type strain sequencing project: providing services to taxonomists for standard genome sequencing and annotation.</title>
        <authorList>
            <consortium name="The Broad Institute Genomics Platform"/>
            <consortium name="The Broad Institute Genome Sequencing Center for Infectious Disease"/>
            <person name="Wu L."/>
            <person name="Ma J."/>
        </authorList>
    </citation>
    <scope>NUCLEOTIDE SEQUENCE [LARGE SCALE GENOMIC DNA]</scope>
    <source>
        <strain evidence="7">CGMCC 1.8859</strain>
    </source>
</reference>
<evidence type="ECO:0000256" key="3">
    <source>
        <dbReference type="ARBA" id="ARBA00022989"/>
    </source>
</evidence>
<keyword evidence="2 5" id="KW-0812">Transmembrane</keyword>
<comment type="caution">
    <text evidence="6">The sequence shown here is derived from an EMBL/GenBank/DDBJ whole genome shotgun (WGS) entry which is preliminary data.</text>
</comment>
<name>A0ABQ2PFQ1_9NEIS</name>
<dbReference type="SUPFAM" id="SSF161084">
    <property type="entry name" value="MAPEG domain-like"/>
    <property type="match status" value="1"/>
</dbReference>
<evidence type="ECO:0000256" key="1">
    <source>
        <dbReference type="ARBA" id="ARBA00004370"/>
    </source>
</evidence>
<proteinExistence type="predicted"/>
<protein>
    <submittedName>
        <fullName evidence="6">Membrane protein</fullName>
    </submittedName>
</protein>
<dbReference type="RefSeq" id="WP_188707067.1">
    <property type="nucleotide sequence ID" value="NZ_BMLX01000009.1"/>
</dbReference>
<evidence type="ECO:0000256" key="5">
    <source>
        <dbReference type="SAM" id="Phobius"/>
    </source>
</evidence>
<dbReference type="Gene3D" id="1.20.120.550">
    <property type="entry name" value="Membrane associated eicosanoid/glutathione metabolism-like domain"/>
    <property type="match status" value="1"/>
</dbReference>
<dbReference type="Pfam" id="PF01124">
    <property type="entry name" value="MAPEG"/>
    <property type="match status" value="1"/>
</dbReference>
<keyword evidence="7" id="KW-1185">Reference proteome</keyword>
<dbReference type="PANTHER" id="PTHR35371:SF1">
    <property type="entry name" value="BLR7753 PROTEIN"/>
    <property type="match status" value="1"/>
</dbReference>
<keyword evidence="4 5" id="KW-0472">Membrane</keyword>
<gene>
    <name evidence="6" type="ORF">GCM10010970_40810</name>
</gene>
<dbReference type="PANTHER" id="PTHR35371">
    <property type="entry name" value="INNER MEMBRANE PROTEIN"/>
    <property type="match status" value="1"/>
</dbReference>
<dbReference type="InterPro" id="IPR001129">
    <property type="entry name" value="Membr-assoc_MAPEG"/>
</dbReference>
<organism evidence="6 7">
    <name type="scientific">Silvimonas iriomotensis</name>
    <dbReference type="NCBI Taxonomy" id="449662"/>
    <lineage>
        <taxon>Bacteria</taxon>
        <taxon>Pseudomonadati</taxon>
        <taxon>Pseudomonadota</taxon>
        <taxon>Betaproteobacteria</taxon>
        <taxon>Neisseriales</taxon>
        <taxon>Chitinibacteraceae</taxon>
        <taxon>Silvimonas</taxon>
    </lineage>
</organism>
<accession>A0ABQ2PFQ1</accession>
<comment type="subcellular location">
    <subcellularLocation>
        <location evidence="1">Membrane</location>
    </subcellularLocation>
</comment>
<dbReference type="InterPro" id="IPR023352">
    <property type="entry name" value="MAPEG-like_dom_sf"/>
</dbReference>
<feature type="transmembrane region" description="Helical" evidence="5">
    <location>
        <begin position="110"/>
        <end position="127"/>
    </location>
</feature>
<dbReference type="Proteomes" id="UP000637267">
    <property type="component" value="Unassembled WGS sequence"/>
</dbReference>